<dbReference type="PANTHER" id="PTHR24305:SF166">
    <property type="entry name" value="CYTOCHROME P450 12A4, MITOCHONDRIAL-RELATED"/>
    <property type="match status" value="1"/>
</dbReference>
<dbReference type="GO" id="GO:0016705">
    <property type="term" value="F:oxidoreductase activity, acting on paired donors, with incorporation or reduction of molecular oxygen"/>
    <property type="evidence" value="ECO:0007669"/>
    <property type="project" value="InterPro"/>
</dbReference>
<dbReference type="Proteomes" id="UP000182259">
    <property type="component" value="Chromosome IV"/>
</dbReference>
<evidence type="ECO:0000256" key="3">
    <source>
        <dbReference type="ARBA" id="ARBA00022723"/>
    </source>
</evidence>
<evidence type="ECO:0000256" key="5">
    <source>
        <dbReference type="PIRSR" id="PIRSR602403-1"/>
    </source>
</evidence>
<dbReference type="PRINTS" id="PR00465">
    <property type="entry name" value="EP450IV"/>
</dbReference>
<dbReference type="GO" id="GO:0005506">
    <property type="term" value="F:iron ion binding"/>
    <property type="evidence" value="ECO:0007669"/>
    <property type="project" value="InterPro"/>
</dbReference>
<keyword evidence="5 6" id="KW-0349">Heme</keyword>
<evidence type="ECO:0000256" key="7">
    <source>
        <dbReference type="SAM" id="Phobius"/>
    </source>
</evidence>
<dbReference type="CDD" id="cd11059">
    <property type="entry name" value="CYP_fungal"/>
    <property type="match status" value="1"/>
</dbReference>
<evidence type="ECO:0000256" key="2">
    <source>
        <dbReference type="ARBA" id="ARBA00010617"/>
    </source>
</evidence>
<dbReference type="AlphaFoldDB" id="A0A1L0BY10"/>
<name>A0A1L0BY10_9ASCO</name>
<sequence>MLADVVVAAMRWIADNQTFVLVVLAISLAIYKLVLYPFFLSPLRHIPGPYLHRISHIPSLDAQRRHKWIEIIHNLHAKYGNVVILSPTAVSCNGDPKFINDIYVKNMPKHKFYENFRNHGFKDNIFASLENDRHVKYKRLVQNLYSKTAVFNPKNSSRQNVIEKVGHLIQTVYNSSVTGKEPDLRNARLALNEHGKGHALGSGKWFNQNNKKSHLGIDVYSLFGALAMDVVSAFELGMENGTHLLLSAEKRDILVPHRMQAGMVFWTTLMPRFWDWAAGEAIREASKQIEEWQLNLYAKAEENVPKLRDGENMTTLETFKKNGYKGKYAYTFLSDNIFAGHETTAIQLTYMCYELSRPANRFRQARLRQELVEAFGVSKLVNDIISDLEVVDKLPYLEALMQENSRVHTSIPGSEPRVTDKPYVVKVGDKDAVLVELPVGTQISCQPYSMHRVESVFEKADLWIPERWLQKENESEFEYKARMTNMQRYMMPFGKGIRMCLGMNIAVIEMKLALANLYWKFTSDICRDWCDVVETDVEVGNKIEIGSHYMKSSTDESMMTMVDAYTTRPYFDECWLEWLDA</sequence>
<dbReference type="InterPro" id="IPR002403">
    <property type="entry name" value="Cyt_P450_E_grp-IV"/>
</dbReference>
<keyword evidence="7" id="KW-0812">Transmembrane</keyword>
<proteinExistence type="inferred from homology"/>
<keyword evidence="6" id="KW-0503">Monooxygenase</keyword>
<evidence type="ECO:0000256" key="1">
    <source>
        <dbReference type="ARBA" id="ARBA00001971"/>
    </source>
</evidence>
<dbReference type="InterPro" id="IPR001128">
    <property type="entry name" value="Cyt_P450"/>
</dbReference>
<evidence type="ECO:0000256" key="4">
    <source>
        <dbReference type="ARBA" id="ARBA00023004"/>
    </source>
</evidence>
<keyword evidence="7" id="KW-1133">Transmembrane helix</keyword>
<dbReference type="PANTHER" id="PTHR24305">
    <property type="entry name" value="CYTOCHROME P450"/>
    <property type="match status" value="1"/>
</dbReference>
<dbReference type="GO" id="GO:0004497">
    <property type="term" value="F:monooxygenase activity"/>
    <property type="evidence" value="ECO:0007669"/>
    <property type="project" value="UniProtKB-KW"/>
</dbReference>
<dbReference type="InterPro" id="IPR036396">
    <property type="entry name" value="Cyt_P450_sf"/>
</dbReference>
<gene>
    <name evidence="8" type="ORF">SAMEA4029009_CIC11G00000004030</name>
</gene>
<dbReference type="Gene3D" id="1.10.630.10">
    <property type="entry name" value="Cytochrome P450"/>
    <property type="match status" value="1"/>
</dbReference>
<dbReference type="EMBL" id="LT635767">
    <property type="protein sequence ID" value="SGZ56241.1"/>
    <property type="molecule type" value="Genomic_DNA"/>
</dbReference>
<dbReference type="SUPFAM" id="SSF48264">
    <property type="entry name" value="Cytochrome P450"/>
    <property type="match status" value="1"/>
</dbReference>
<dbReference type="InterPro" id="IPR017972">
    <property type="entry name" value="Cyt_P450_CS"/>
</dbReference>
<dbReference type="Pfam" id="PF00067">
    <property type="entry name" value="p450"/>
    <property type="match status" value="1"/>
</dbReference>
<organism evidence="8 9">
    <name type="scientific">Sungouiella intermedia</name>
    <dbReference type="NCBI Taxonomy" id="45354"/>
    <lineage>
        <taxon>Eukaryota</taxon>
        <taxon>Fungi</taxon>
        <taxon>Dikarya</taxon>
        <taxon>Ascomycota</taxon>
        <taxon>Saccharomycotina</taxon>
        <taxon>Pichiomycetes</taxon>
        <taxon>Metschnikowiaceae</taxon>
        <taxon>Sungouiella</taxon>
    </lineage>
</organism>
<reference evidence="8 9" key="1">
    <citation type="submission" date="2016-10" db="EMBL/GenBank/DDBJ databases">
        <authorList>
            <person name="de Groot N.N."/>
        </authorList>
    </citation>
    <scope>NUCLEOTIDE SEQUENCE [LARGE SCALE GENOMIC DNA]</scope>
    <source>
        <strain evidence="8 9">PYCC 4715</strain>
    </source>
</reference>
<protein>
    <submittedName>
        <fullName evidence="8">CIC11C00000004030</fullName>
    </submittedName>
</protein>
<dbReference type="PROSITE" id="PS00086">
    <property type="entry name" value="CYTOCHROME_P450"/>
    <property type="match status" value="1"/>
</dbReference>
<evidence type="ECO:0000313" key="8">
    <source>
        <dbReference type="EMBL" id="SGZ56241.1"/>
    </source>
</evidence>
<keyword evidence="3 5" id="KW-0479">Metal-binding</keyword>
<comment type="similarity">
    <text evidence="2 6">Belongs to the cytochrome P450 family.</text>
</comment>
<dbReference type="GO" id="GO:0020037">
    <property type="term" value="F:heme binding"/>
    <property type="evidence" value="ECO:0007669"/>
    <property type="project" value="InterPro"/>
</dbReference>
<feature type="binding site" description="axial binding residue" evidence="5">
    <location>
        <position position="500"/>
    </location>
    <ligand>
        <name>heme</name>
        <dbReference type="ChEBI" id="CHEBI:30413"/>
    </ligand>
    <ligandPart>
        <name>Fe</name>
        <dbReference type="ChEBI" id="CHEBI:18248"/>
    </ligandPart>
</feature>
<keyword evidence="7" id="KW-0472">Membrane</keyword>
<dbReference type="PRINTS" id="PR00385">
    <property type="entry name" value="P450"/>
</dbReference>
<keyword evidence="6" id="KW-0560">Oxidoreductase</keyword>
<accession>A0A1L0BY10</accession>
<evidence type="ECO:0000256" key="6">
    <source>
        <dbReference type="RuleBase" id="RU000461"/>
    </source>
</evidence>
<feature type="transmembrane region" description="Helical" evidence="7">
    <location>
        <begin position="19"/>
        <end position="39"/>
    </location>
</feature>
<evidence type="ECO:0000313" key="9">
    <source>
        <dbReference type="Proteomes" id="UP000182259"/>
    </source>
</evidence>
<comment type="cofactor">
    <cofactor evidence="1 5">
        <name>heme</name>
        <dbReference type="ChEBI" id="CHEBI:30413"/>
    </cofactor>
</comment>
<keyword evidence="4 5" id="KW-0408">Iron</keyword>
<dbReference type="InterPro" id="IPR050121">
    <property type="entry name" value="Cytochrome_P450_monoxygenase"/>
</dbReference>